<proteinExistence type="predicted"/>
<dbReference type="EMBL" id="HBGN01001944">
    <property type="protein sequence ID" value="CAD9314896.1"/>
    <property type="molecule type" value="Transcribed_RNA"/>
</dbReference>
<name>A0A6U3NW40_9STRA</name>
<gene>
    <name evidence="1" type="ORF">DBRI1063_LOCUS1302</name>
</gene>
<accession>A0A6U3NW40</accession>
<sequence>MIHPDLIESSGNGPEEVTNFCKVKDSIIQWLEYSHQKNGKERVELMKEEIKEHQDADKTRPPAPTDNKALYQSVQSFLLMDGYTDRLPLAKKKIKRQTSFGDVTIRDYGMIIGDHPCCSYGPPVTLDWEYYEHTSCSLDDYEYNRPRRRSLRQMNLNYYKRKELLQLAGANKGEIKAATKAVNHTRRQRSLTRSLLMGQIIETGLESTRRKLKRLIEEDHWKKEAHLYK</sequence>
<protein>
    <submittedName>
        <fullName evidence="1">Uncharacterized protein</fullName>
    </submittedName>
</protein>
<reference evidence="1" key="1">
    <citation type="submission" date="2021-01" db="EMBL/GenBank/DDBJ databases">
        <authorList>
            <person name="Corre E."/>
            <person name="Pelletier E."/>
            <person name="Niang G."/>
            <person name="Scheremetjew M."/>
            <person name="Finn R."/>
            <person name="Kale V."/>
            <person name="Holt S."/>
            <person name="Cochrane G."/>
            <person name="Meng A."/>
            <person name="Brown T."/>
            <person name="Cohen L."/>
        </authorList>
    </citation>
    <scope>NUCLEOTIDE SEQUENCE</scope>
    <source>
        <strain evidence="1">Pop2</strain>
    </source>
</reference>
<dbReference type="AlphaFoldDB" id="A0A6U3NW40"/>
<evidence type="ECO:0000313" key="1">
    <source>
        <dbReference type="EMBL" id="CAD9314896.1"/>
    </source>
</evidence>
<organism evidence="1">
    <name type="scientific">Ditylum brightwellii</name>
    <dbReference type="NCBI Taxonomy" id="49249"/>
    <lineage>
        <taxon>Eukaryota</taxon>
        <taxon>Sar</taxon>
        <taxon>Stramenopiles</taxon>
        <taxon>Ochrophyta</taxon>
        <taxon>Bacillariophyta</taxon>
        <taxon>Mediophyceae</taxon>
        <taxon>Lithodesmiophycidae</taxon>
        <taxon>Lithodesmiales</taxon>
        <taxon>Lithodesmiaceae</taxon>
        <taxon>Ditylum</taxon>
    </lineage>
</organism>